<dbReference type="InParanoid" id="G4Q5S9"/>
<dbReference type="SUPFAM" id="SSF103515">
    <property type="entry name" value="Autotransporter"/>
    <property type="match status" value="1"/>
</dbReference>
<protein>
    <recommendedName>
        <fullName evidence="1">Autotransporter domain-containing protein</fullName>
    </recommendedName>
</protein>
<evidence type="ECO:0000313" key="2">
    <source>
        <dbReference type="EMBL" id="AEQ23375.1"/>
    </source>
</evidence>
<dbReference type="EMBL" id="CP003058">
    <property type="protein sequence ID" value="AEQ23375.1"/>
    <property type="molecule type" value="Genomic_DNA"/>
</dbReference>
<keyword evidence="3" id="KW-1185">Reference proteome</keyword>
<name>G4Q5S9_ACIIR</name>
<feature type="domain" description="Autotransporter" evidence="1">
    <location>
        <begin position="266"/>
        <end position="372"/>
    </location>
</feature>
<dbReference type="InterPro" id="IPR036709">
    <property type="entry name" value="Autotransporte_beta_dom_sf"/>
</dbReference>
<dbReference type="GO" id="GO:0019867">
    <property type="term" value="C:outer membrane"/>
    <property type="evidence" value="ECO:0007669"/>
    <property type="project" value="InterPro"/>
</dbReference>
<dbReference type="GeneID" id="92879358"/>
<sequence>MTGPSPVTTLTGKGDVYFENGGDALCIGTLGNDSRTFYMDLDGDDGVSSDMLYIGEEPEAEQNLVVKNLAALDKQVEDGEAVRFATARNGRNAFRDGKTVSYTTNGIYRDAFKVDCRDVADDPQATDEYNKAYNGDTSDGIRKPTTADVASMYLSGENSQNVYLVKSIDSINDGAKTPAKSDEIVLRYVADLDTFTKRSGNTTYFTPGADQGGWIRFGYRNLGVDGIGKVNGNTYELGYTKVLDDKENYKHRFSLSGACGKESGSWEGLGGYDFTDSQGIHVSADHDWSLIGRVGFDLVDEMDKEKNTKLYLKASLLREFIDGYDVVAESLAQGGTVAGTYRTAGSRRGTWGVIGLGYSTVIGKNQTFYVDAERYVGNDFSRTYDIRAGINWKF</sequence>
<dbReference type="InterPro" id="IPR006315">
    <property type="entry name" value="OM_autotransptr_brl_dom"/>
</dbReference>
<dbReference type="PATRIC" id="fig|568816.4.peg.2111"/>
<dbReference type="InterPro" id="IPR005546">
    <property type="entry name" value="Autotransporte_beta"/>
</dbReference>
<dbReference type="HOGENOM" id="CLU_699473_0_0_9"/>
<dbReference type="eggNOG" id="COG3468">
    <property type="taxonomic scope" value="Bacteria"/>
</dbReference>
<gene>
    <name evidence="2" type="ordered locus">Acin_2179</name>
</gene>
<accession>G4Q5S9</accession>
<dbReference type="STRING" id="568816.Acin_2179"/>
<proteinExistence type="predicted"/>
<dbReference type="Pfam" id="PF03797">
    <property type="entry name" value="Autotransporter"/>
    <property type="match status" value="1"/>
</dbReference>
<evidence type="ECO:0000259" key="1">
    <source>
        <dbReference type="Pfam" id="PF03797"/>
    </source>
</evidence>
<organism evidence="2 3">
    <name type="scientific">Acidaminococcus intestini (strain RyC-MR95)</name>
    <dbReference type="NCBI Taxonomy" id="568816"/>
    <lineage>
        <taxon>Bacteria</taxon>
        <taxon>Bacillati</taxon>
        <taxon>Bacillota</taxon>
        <taxon>Negativicutes</taxon>
        <taxon>Acidaminococcales</taxon>
        <taxon>Acidaminococcaceae</taxon>
        <taxon>Acidaminococcus</taxon>
    </lineage>
</organism>
<dbReference type="KEGG" id="ain:Acin_2179"/>
<dbReference type="Proteomes" id="UP000007093">
    <property type="component" value="Chromosome"/>
</dbReference>
<dbReference type="AlphaFoldDB" id="G4Q5S9"/>
<evidence type="ECO:0000313" key="3">
    <source>
        <dbReference type="Proteomes" id="UP000007093"/>
    </source>
</evidence>
<reference evidence="2 3" key="1">
    <citation type="journal article" date="2011" name="J. Bacteriol.">
        <title>Complete genome sequence of Acidaminococcus intestini RYC-MR95, a Gram-negative bacterium from the phylum Firmicutes.</title>
        <authorList>
            <person name="D'Auria G."/>
            <person name="Galan J.C."/>
            <person name="Rodriguez-Alcayna M."/>
            <person name="Moya A."/>
            <person name="Baquero F."/>
            <person name="Latorre A."/>
        </authorList>
    </citation>
    <scope>NUCLEOTIDE SEQUENCE [LARGE SCALE GENOMIC DNA]</scope>
    <source>
        <strain evidence="2 3">RyC-MR95</strain>
    </source>
</reference>
<dbReference type="NCBIfam" id="TIGR01414">
    <property type="entry name" value="autotrans_barl"/>
    <property type="match status" value="1"/>
</dbReference>
<dbReference type="RefSeq" id="WP_014129070.1">
    <property type="nucleotide sequence ID" value="NC_016077.1"/>
</dbReference>
<dbReference type="Gene3D" id="2.40.128.130">
    <property type="entry name" value="Autotransporter beta-domain"/>
    <property type="match status" value="1"/>
</dbReference>